<sequence>MSDMREKVARAIASADERNDGPPYEMRVKNKHSREMLFDEAAAAIEAYRVPTEAMMWAALDEYGKTPDMPDEEIERICNAMTDAALEGK</sequence>
<dbReference type="EMBL" id="LAZR01026768">
    <property type="protein sequence ID" value="KKL67730.1"/>
    <property type="molecule type" value="Genomic_DNA"/>
</dbReference>
<accession>A0A0F9GE27</accession>
<proteinExistence type="predicted"/>
<organism evidence="2">
    <name type="scientific">marine sediment metagenome</name>
    <dbReference type="NCBI Taxonomy" id="412755"/>
    <lineage>
        <taxon>unclassified sequences</taxon>
        <taxon>metagenomes</taxon>
        <taxon>ecological metagenomes</taxon>
    </lineage>
</organism>
<name>A0A0F9GE27_9ZZZZ</name>
<feature type="region of interest" description="Disordered" evidence="1">
    <location>
        <begin position="1"/>
        <end position="26"/>
    </location>
</feature>
<evidence type="ECO:0000313" key="2">
    <source>
        <dbReference type="EMBL" id="KKL67730.1"/>
    </source>
</evidence>
<reference evidence="2" key="1">
    <citation type="journal article" date="2015" name="Nature">
        <title>Complex archaea that bridge the gap between prokaryotes and eukaryotes.</title>
        <authorList>
            <person name="Spang A."/>
            <person name="Saw J.H."/>
            <person name="Jorgensen S.L."/>
            <person name="Zaremba-Niedzwiedzka K."/>
            <person name="Martijn J."/>
            <person name="Lind A.E."/>
            <person name="van Eijk R."/>
            <person name="Schleper C."/>
            <person name="Guy L."/>
            <person name="Ettema T.J."/>
        </authorList>
    </citation>
    <scope>NUCLEOTIDE SEQUENCE</scope>
</reference>
<dbReference type="AlphaFoldDB" id="A0A0F9GE27"/>
<comment type="caution">
    <text evidence="2">The sequence shown here is derived from an EMBL/GenBank/DDBJ whole genome shotgun (WGS) entry which is preliminary data.</text>
</comment>
<protein>
    <submittedName>
        <fullName evidence="2">Uncharacterized protein</fullName>
    </submittedName>
</protein>
<gene>
    <name evidence="2" type="ORF">LCGC14_2132090</name>
</gene>
<feature type="compositionally biased region" description="Basic and acidic residues" evidence="1">
    <location>
        <begin position="1"/>
        <end position="20"/>
    </location>
</feature>
<evidence type="ECO:0000256" key="1">
    <source>
        <dbReference type="SAM" id="MobiDB-lite"/>
    </source>
</evidence>